<dbReference type="InterPro" id="IPR008138">
    <property type="entry name" value="SapB_2"/>
</dbReference>
<dbReference type="Gene3D" id="1.10.225.10">
    <property type="entry name" value="Saposin-like"/>
    <property type="match status" value="2"/>
</dbReference>
<evidence type="ECO:0000256" key="2">
    <source>
        <dbReference type="ARBA" id="ARBA00023180"/>
    </source>
</evidence>
<dbReference type="PANTHER" id="PTHR11480">
    <property type="entry name" value="SAPOSIN-RELATED"/>
    <property type="match status" value="1"/>
</dbReference>
<sequence length="223" mass="25203">MMSMMLVVCSVMLVLSSLQVDARHVFEHWSLDGENKMSIMEALSQDSFCHSCLEVSRKAAKTLSDPKTFQGIGTLSNEMCHVLPTELQTQCLEVADTYIHHSRLFLRELFHEKHLCNSTGTCAQKSSSSDEDFVMNPTKLTDSKNCLTCRNSVKEILSRLKIPNMRMKIMEALIEYCEEVDENEAQCKQAVYSYAPSVISKLENLKPNDMCRMVGLCDEGISL</sequence>
<accession>A0AB40AKL5</accession>
<protein>
    <submittedName>
        <fullName evidence="6 7">Uncharacterized protein LOC120251050</fullName>
    </submittedName>
</protein>
<feature type="chain" id="PRO_5044720488" evidence="3">
    <location>
        <begin position="23"/>
        <end position="223"/>
    </location>
</feature>
<keyword evidence="2" id="KW-0325">Glycoprotein</keyword>
<dbReference type="RefSeq" id="XP_039115521.1">
    <property type="nucleotide sequence ID" value="XM_039259587.1"/>
</dbReference>
<evidence type="ECO:0000256" key="1">
    <source>
        <dbReference type="ARBA" id="ARBA00023157"/>
    </source>
</evidence>
<dbReference type="SMART" id="SM00741">
    <property type="entry name" value="SapB"/>
    <property type="match status" value="2"/>
</dbReference>
<dbReference type="GeneID" id="120251050"/>
<dbReference type="Pfam" id="PF03489">
    <property type="entry name" value="SapB_2"/>
    <property type="match status" value="1"/>
</dbReference>
<reference evidence="6 7" key="1">
    <citation type="submission" date="2025-04" db="UniProtKB">
        <authorList>
            <consortium name="RefSeq"/>
        </authorList>
    </citation>
    <scope>IDENTIFICATION</scope>
</reference>
<keyword evidence="1" id="KW-1015">Disulfide bond</keyword>
<feature type="signal peptide" evidence="3">
    <location>
        <begin position="1"/>
        <end position="22"/>
    </location>
</feature>
<dbReference type="InterPro" id="IPR051428">
    <property type="entry name" value="Sphingo_Act-Surfact_Prot"/>
</dbReference>
<evidence type="ECO:0000313" key="5">
    <source>
        <dbReference type="Proteomes" id="UP001515500"/>
    </source>
</evidence>
<gene>
    <name evidence="6 7" type="primary">LOC120251050</name>
</gene>
<evidence type="ECO:0000259" key="4">
    <source>
        <dbReference type="PROSITE" id="PS50015"/>
    </source>
</evidence>
<dbReference type="Proteomes" id="UP001515500">
    <property type="component" value="Chromosome 20"/>
</dbReference>
<dbReference type="PANTHER" id="PTHR11480:SF87">
    <property type="entry name" value="PROSAPOSIN-LIKE"/>
    <property type="match status" value="1"/>
</dbReference>
<name>A0AB40AKL5_DIOCR</name>
<evidence type="ECO:0000256" key="3">
    <source>
        <dbReference type="SAM" id="SignalP"/>
    </source>
</evidence>
<dbReference type="RefSeq" id="XP_039115520.1">
    <property type="nucleotide sequence ID" value="XM_039259586.1"/>
</dbReference>
<proteinExistence type="predicted"/>
<feature type="domain" description="Saposin B-type" evidence="4">
    <location>
        <begin position="142"/>
        <end position="221"/>
    </location>
</feature>
<evidence type="ECO:0000313" key="6">
    <source>
        <dbReference type="RefSeq" id="XP_039115520.1"/>
    </source>
</evidence>
<keyword evidence="5" id="KW-1185">Reference proteome</keyword>
<dbReference type="InterPro" id="IPR008139">
    <property type="entry name" value="SaposinB_dom"/>
</dbReference>
<dbReference type="SUPFAM" id="SSF47862">
    <property type="entry name" value="Saposin"/>
    <property type="match status" value="2"/>
</dbReference>
<dbReference type="InterPro" id="IPR011001">
    <property type="entry name" value="Saposin-like"/>
</dbReference>
<keyword evidence="3" id="KW-0732">Signal</keyword>
<evidence type="ECO:0000313" key="7">
    <source>
        <dbReference type="RefSeq" id="XP_039115521.1"/>
    </source>
</evidence>
<dbReference type="PROSITE" id="PS50015">
    <property type="entry name" value="SAP_B"/>
    <property type="match status" value="2"/>
</dbReference>
<organism evidence="5 6">
    <name type="scientific">Dioscorea cayennensis subsp. rotundata</name>
    <name type="common">White Guinea yam</name>
    <name type="synonym">Dioscorea rotundata</name>
    <dbReference type="NCBI Taxonomy" id="55577"/>
    <lineage>
        <taxon>Eukaryota</taxon>
        <taxon>Viridiplantae</taxon>
        <taxon>Streptophyta</taxon>
        <taxon>Embryophyta</taxon>
        <taxon>Tracheophyta</taxon>
        <taxon>Spermatophyta</taxon>
        <taxon>Magnoliopsida</taxon>
        <taxon>Liliopsida</taxon>
        <taxon>Dioscoreales</taxon>
        <taxon>Dioscoreaceae</taxon>
        <taxon>Dioscorea</taxon>
    </lineage>
</organism>
<dbReference type="AlphaFoldDB" id="A0AB40AKL5"/>
<feature type="domain" description="Saposin B-type" evidence="4">
    <location>
        <begin position="45"/>
        <end position="126"/>
    </location>
</feature>